<organism evidence="1 2">
    <name type="scientific">Phaeosphaeria nodorum (strain SN15 / ATCC MYA-4574 / FGSC 10173)</name>
    <name type="common">Glume blotch fungus</name>
    <name type="synonym">Parastagonospora nodorum</name>
    <dbReference type="NCBI Taxonomy" id="321614"/>
    <lineage>
        <taxon>Eukaryota</taxon>
        <taxon>Fungi</taxon>
        <taxon>Dikarya</taxon>
        <taxon>Ascomycota</taxon>
        <taxon>Pezizomycotina</taxon>
        <taxon>Dothideomycetes</taxon>
        <taxon>Pleosporomycetidae</taxon>
        <taxon>Pleosporales</taxon>
        <taxon>Pleosporineae</taxon>
        <taxon>Phaeosphaeriaceae</taxon>
        <taxon>Parastagonospora</taxon>
    </lineage>
</organism>
<protein>
    <submittedName>
        <fullName evidence="1">Uncharacterized protein</fullName>
    </submittedName>
</protein>
<dbReference type="GeneID" id="5980436"/>
<accession>Q0U4K4</accession>
<dbReference type="Proteomes" id="UP000001055">
    <property type="component" value="Unassembled WGS sequence"/>
</dbReference>
<dbReference type="KEGG" id="pno:SNOG_13310"/>
<name>Q0U4K4_PHANO</name>
<proteinExistence type="predicted"/>
<dbReference type="EMBL" id="CH445350">
    <property type="protein sequence ID" value="EAT79194.1"/>
    <property type="molecule type" value="Genomic_DNA"/>
</dbReference>
<sequence length="145" mass="16479">MTLLNYTPSSPPPSPLPPDSLANLQLVFHNDDSLLSAFILLHQRLSHLGITDDADMAGALQLVLANLEQSTHSLAITRATREDLLVQMAEDTDWFAFEIRERDRKIGRLENELRIAARDVVFFYPRWHSARDRVKKRIGGVEKGF</sequence>
<evidence type="ECO:0000313" key="2">
    <source>
        <dbReference type="Proteomes" id="UP000001055"/>
    </source>
</evidence>
<dbReference type="VEuPathDB" id="FungiDB:JI435_444990"/>
<gene>
    <name evidence="1" type="ORF">SNOG_13310</name>
</gene>
<dbReference type="RefSeq" id="XP_001803519.1">
    <property type="nucleotide sequence ID" value="XM_001803467.1"/>
</dbReference>
<evidence type="ECO:0000313" key="1">
    <source>
        <dbReference type="EMBL" id="EAT79194.1"/>
    </source>
</evidence>
<dbReference type="InParanoid" id="Q0U4K4"/>
<reference evidence="2" key="1">
    <citation type="journal article" date="2007" name="Plant Cell">
        <title>Dothideomycete-plant interactions illuminated by genome sequencing and EST analysis of the wheat pathogen Stagonospora nodorum.</title>
        <authorList>
            <person name="Hane J.K."/>
            <person name="Lowe R.G."/>
            <person name="Solomon P.S."/>
            <person name="Tan K.C."/>
            <person name="Schoch C.L."/>
            <person name="Spatafora J.W."/>
            <person name="Crous P.W."/>
            <person name="Kodira C."/>
            <person name="Birren B.W."/>
            <person name="Galagan J.E."/>
            <person name="Torriani S.F."/>
            <person name="McDonald B.A."/>
            <person name="Oliver R.P."/>
        </authorList>
    </citation>
    <scope>NUCLEOTIDE SEQUENCE [LARGE SCALE GENOMIC DNA]</scope>
    <source>
        <strain evidence="2">SN15 / ATCC MYA-4574 / FGSC 10173</strain>
    </source>
</reference>
<dbReference type="AlphaFoldDB" id="Q0U4K4"/>